<feature type="region of interest" description="Disordered" evidence="1">
    <location>
        <begin position="430"/>
        <end position="455"/>
    </location>
</feature>
<feature type="compositionally biased region" description="Polar residues" evidence="1">
    <location>
        <begin position="345"/>
        <end position="356"/>
    </location>
</feature>
<evidence type="ECO:0000256" key="1">
    <source>
        <dbReference type="SAM" id="MobiDB-lite"/>
    </source>
</evidence>
<feature type="compositionally biased region" description="Polar residues" evidence="1">
    <location>
        <begin position="54"/>
        <end position="79"/>
    </location>
</feature>
<feature type="compositionally biased region" description="Polar residues" evidence="1">
    <location>
        <begin position="365"/>
        <end position="382"/>
    </location>
</feature>
<dbReference type="Proteomes" id="UP000800041">
    <property type="component" value="Unassembled WGS sequence"/>
</dbReference>
<name>A0A6G1H2W3_9PEZI</name>
<dbReference type="AlphaFoldDB" id="A0A6G1H2W3"/>
<evidence type="ECO:0000313" key="3">
    <source>
        <dbReference type="Proteomes" id="UP000800041"/>
    </source>
</evidence>
<feature type="region of interest" description="Disordered" evidence="1">
    <location>
        <begin position="1"/>
        <end position="96"/>
    </location>
</feature>
<protein>
    <submittedName>
        <fullName evidence="2">Uncharacterized protein</fullName>
    </submittedName>
</protein>
<dbReference type="EMBL" id="ML977152">
    <property type="protein sequence ID" value="KAF1987397.1"/>
    <property type="molecule type" value="Genomic_DNA"/>
</dbReference>
<feature type="compositionally biased region" description="Polar residues" evidence="1">
    <location>
        <begin position="1"/>
        <end position="12"/>
    </location>
</feature>
<proteinExistence type="predicted"/>
<dbReference type="OrthoDB" id="5138418at2759"/>
<accession>A0A6G1H2W3</accession>
<gene>
    <name evidence="2" type="ORF">K402DRAFT_392668</name>
</gene>
<feature type="compositionally biased region" description="Polar residues" evidence="1">
    <location>
        <begin position="19"/>
        <end position="39"/>
    </location>
</feature>
<feature type="region of interest" description="Disordered" evidence="1">
    <location>
        <begin position="122"/>
        <end position="168"/>
    </location>
</feature>
<feature type="region of interest" description="Disordered" evidence="1">
    <location>
        <begin position="226"/>
        <end position="389"/>
    </location>
</feature>
<sequence>MGSYQPHSTSGRNAHIFNSPRTPGYSSANTYGSSSNDFSLNPGRKRARPESAGQPFNTPYSATANGWSDVSEPMSQVRSDYSRQKSPEPFVNTKYKLKDGMDTPTLRYATLYTADNDHGESDFRRRWNAPGQDQQHNEAALTTPSVLAGERNGKRREPSSSSTGSRKGWGRMVFNLVGGVAGKMWQFCSSIPIKGFYAGGGQGYDLYNSGHEMQNSFWGSANDTHAIERSSTPVPGQYPVQEPDYPDTPAPVNHRGGGYFPESVESPESRPRPAKRLHTSTGSGWVMVDQDGAGGVHDQAVGSPDLGPRRSPAPSLSAKSKLPRPSLSRAQSKPLSRRSLIPVSRRTSSASHTGSPATYKPGTASYASSRSPNISTPKNGSPMSPEAQRYAARMAREERETDRNFHRFNSQLEDMIRQGKEALGTKIEVGDDMEESGMVDEGYYDHNNHPSSTKW</sequence>
<keyword evidence="3" id="KW-1185">Reference proteome</keyword>
<evidence type="ECO:0000313" key="2">
    <source>
        <dbReference type="EMBL" id="KAF1987397.1"/>
    </source>
</evidence>
<reference evidence="2" key="1">
    <citation type="journal article" date="2020" name="Stud. Mycol.">
        <title>101 Dothideomycetes genomes: a test case for predicting lifestyles and emergence of pathogens.</title>
        <authorList>
            <person name="Haridas S."/>
            <person name="Albert R."/>
            <person name="Binder M."/>
            <person name="Bloem J."/>
            <person name="Labutti K."/>
            <person name="Salamov A."/>
            <person name="Andreopoulos B."/>
            <person name="Baker S."/>
            <person name="Barry K."/>
            <person name="Bills G."/>
            <person name="Bluhm B."/>
            <person name="Cannon C."/>
            <person name="Castanera R."/>
            <person name="Culley D."/>
            <person name="Daum C."/>
            <person name="Ezra D."/>
            <person name="Gonzalez J."/>
            <person name="Henrissat B."/>
            <person name="Kuo A."/>
            <person name="Liang C."/>
            <person name="Lipzen A."/>
            <person name="Lutzoni F."/>
            <person name="Magnuson J."/>
            <person name="Mondo S."/>
            <person name="Nolan M."/>
            <person name="Ohm R."/>
            <person name="Pangilinan J."/>
            <person name="Park H.-J."/>
            <person name="Ramirez L."/>
            <person name="Alfaro M."/>
            <person name="Sun H."/>
            <person name="Tritt A."/>
            <person name="Yoshinaga Y."/>
            <person name="Zwiers L.-H."/>
            <person name="Turgeon B."/>
            <person name="Goodwin S."/>
            <person name="Spatafora J."/>
            <person name="Crous P."/>
            <person name="Grigoriev I."/>
        </authorList>
    </citation>
    <scope>NUCLEOTIDE SEQUENCE</scope>
    <source>
        <strain evidence="2">CBS 113979</strain>
    </source>
</reference>
<organism evidence="2 3">
    <name type="scientific">Aulographum hederae CBS 113979</name>
    <dbReference type="NCBI Taxonomy" id="1176131"/>
    <lineage>
        <taxon>Eukaryota</taxon>
        <taxon>Fungi</taxon>
        <taxon>Dikarya</taxon>
        <taxon>Ascomycota</taxon>
        <taxon>Pezizomycotina</taxon>
        <taxon>Dothideomycetes</taxon>
        <taxon>Pleosporomycetidae</taxon>
        <taxon>Aulographales</taxon>
        <taxon>Aulographaceae</taxon>
    </lineage>
</organism>